<protein>
    <submittedName>
        <fullName evidence="2">Uncharacterized protein</fullName>
    </submittedName>
</protein>
<evidence type="ECO:0000313" key="2">
    <source>
        <dbReference type="EMBL" id="GIY49265.1"/>
    </source>
</evidence>
<dbReference type="Proteomes" id="UP001054837">
    <property type="component" value="Unassembled WGS sequence"/>
</dbReference>
<sequence>MFLYKNQYRQAIPVQEERQREDFTKEALAINAGSGFDIDRIWFTDEAIFIWVVSLTYIICDLDYIFLEHNYCISKTYRFGCNLLQKHHLGFFFS</sequence>
<name>A0AAV4TWB3_9ARAC</name>
<organism evidence="2 3">
    <name type="scientific">Caerostris darwini</name>
    <dbReference type="NCBI Taxonomy" id="1538125"/>
    <lineage>
        <taxon>Eukaryota</taxon>
        <taxon>Metazoa</taxon>
        <taxon>Ecdysozoa</taxon>
        <taxon>Arthropoda</taxon>
        <taxon>Chelicerata</taxon>
        <taxon>Arachnida</taxon>
        <taxon>Araneae</taxon>
        <taxon>Araneomorphae</taxon>
        <taxon>Entelegynae</taxon>
        <taxon>Araneoidea</taxon>
        <taxon>Araneidae</taxon>
        <taxon>Caerostris</taxon>
    </lineage>
</organism>
<keyword evidence="1" id="KW-1133">Transmembrane helix</keyword>
<proteinExistence type="predicted"/>
<gene>
    <name evidence="2" type="ORF">CDAR_612881</name>
</gene>
<feature type="transmembrane region" description="Helical" evidence="1">
    <location>
        <begin position="48"/>
        <end position="67"/>
    </location>
</feature>
<reference evidence="2 3" key="1">
    <citation type="submission" date="2021-06" db="EMBL/GenBank/DDBJ databases">
        <title>Caerostris darwini draft genome.</title>
        <authorList>
            <person name="Kono N."/>
            <person name="Arakawa K."/>
        </authorList>
    </citation>
    <scope>NUCLEOTIDE SEQUENCE [LARGE SCALE GENOMIC DNA]</scope>
</reference>
<evidence type="ECO:0000313" key="3">
    <source>
        <dbReference type="Proteomes" id="UP001054837"/>
    </source>
</evidence>
<keyword evidence="3" id="KW-1185">Reference proteome</keyword>
<evidence type="ECO:0000256" key="1">
    <source>
        <dbReference type="SAM" id="Phobius"/>
    </source>
</evidence>
<comment type="caution">
    <text evidence="2">The sequence shown here is derived from an EMBL/GenBank/DDBJ whole genome shotgun (WGS) entry which is preliminary data.</text>
</comment>
<keyword evidence="1" id="KW-0472">Membrane</keyword>
<dbReference type="EMBL" id="BPLQ01010211">
    <property type="protein sequence ID" value="GIY49265.1"/>
    <property type="molecule type" value="Genomic_DNA"/>
</dbReference>
<dbReference type="AlphaFoldDB" id="A0AAV4TWB3"/>
<accession>A0AAV4TWB3</accession>
<keyword evidence="1" id="KW-0812">Transmembrane</keyword>